<dbReference type="OrthoDB" id="5297549at2759"/>
<dbReference type="GeneID" id="43602544"/>
<sequence length="469" mass="52592">MSLPSASFLVPSILEALVACDRYKDITEVVPGEADLYCAQSLKDRAGIVLTGDSDLLIHDLGRGGAVSFFRDIEPVPKDAKGNLRSRVYHPATIADRLRLPKSDGLRALAFELYQGPNKGFGELLSEARVSKAISSQPEEYEAFRKEYVCLLAQPKLSTEINMLHVLKVLDPRVSEYVLQFPFIAEVAGQSLEYNTSDPTPHIFLPFLFDYPLRTNAWEMSRAIRQLAYGLINLISPEDQRKSTVFEHNRQQGKLGGRELQLPETSHIPEACSNIVAVLEQMGARLPPSPTSEMDLWLAVAVYQDIEWTHQNSKPALVQLISQQLLLLEDQSNSEKNLTWDILQFMAQIEGSYHSFRILKQTTNLLTSSRFVNSLPPSVLRLHEKLQLLPSLSSIQDISQTIVTLRRIKATAMSETAHEILGIVLPEVSASPQAIHRQAKKSRKRDRVEASMPVPLKRPNNPFGLLELE</sequence>
<gene>
    <name evidence="3" type="ORF">BP5553_09695</name>
</gene>
<name>A0A370TBS6_9HELO</name>
<evidence type="ECO:0000259" key="2">
    <source>
        <dbReference type="Pfam" id="PF12813"/>
    </source>
</evidence>
<feature type="region of interest" description="Disordered" evidence="1">
    <location>
        <begin position="437"/>
        <end position="469"/>
    </location>
</feature>
<dbReference type="AlphaFoldDB" id="A0A370TBS6"/>
<organism evidence="3 4">
    <name type="scientific">Venustampulla echinocandica</name>
    <dbReference type="NCBI Taxonomy" id="2656787"/>
    <lineage>
        <taxon>Eukaryota</taxon>
        <taxon>Fungi</taxon>
        <taxon>Dikarya</taxon>
        <taxon>Ascomycota</taxon>
        <taxon>Pezizomycotina</taxon>
        <taxon>Leotiomycetes</taxon>
        <taxon>Helotiales</taxon>
        <taxon>Pleuroascaceae</taxon>
        <taxon>Venustampulla</taxon>
    </lineage>
</organism>
<evidence type="ECO:0000256" key="1">
    <source>
        <dbReference type="SAM" id="MobiDB-lite"/>
    </source>
</evidence>
<proteinExistence type="predicted"/>
<dbReference type="InterPro" id="IPR039436">
    <property type="entry name" value="Asteroid_dom"/>
</dbReference>
<dbReference type="PANTHER" id="PTHR15665">
    <property type="entry name" value="ASTEROID PROTEIN"/>
    <property type="match status" value="1"/>
</dbReference>
<dbReference type="STRING" id="2656787.A0A370TBS6"/>
<feature type="domain" description="Asteroid" evidence="2">
    <location>
        <begin position="7"/>
        <end position="261"/>
    </location>
</feature>
<evidence type="ECO:0000313" key="3">
    <source>
        <dbReference type="EMBL" id="RDL31486.1"/>
    </source>
</evidence>
<keyword evidence="4" id="KW-1185">Reference proteome</keyword>
<dbReference type="InterPro" id="IPR026832">
    <property type="entry name" value="Asteroid"/>
</dbReference>
<dbReference type="EMBL" id="NPIC01000012">
    <property type="protein sequence ID" value="RDL31486.1"/>
    <property type="molecule type" value="Genomic_DNA"/>
</dbReference>
<dbReference type="RefSeq" id="XP_031865617.1">
    <property type="nucleotide sequence ID" value="XM_032018318.1"/>
</dbReference>
<dbReference type="Pfam" id="PF12813">
    <property type="entry name" value="XPG_I_2"/>
    <property type="match status" value="1"/>
</dbReference>
<reference evidence="3 4" key="1">
    <citation type="journal article" date="2018" name="IMA Fungus">
        <title>IMA Genome-F 9: Draft genome sequence of Annulohypoxylon stygium, Aspergillus mulundensis, Berkeleyomyces basicola (syn. Thielaviopsis basicola), Ceratocystis smalleyi, two Cercospora beticola strains, Coleophoma cylindrospora, Fusarium fracticaudum, Phialophora cf. hyalina, and Morchella septimelata.</title>
        <authorList>
            <person name="Wingfield B.D."/>
            <person name="Bills G.F."/>
            <person name="Dong Y."/>
            <person name="Huang W."/>
            <person name="Nel W.J."/>
            <person name="Swalarsk-Parry B.S."/>
            <person name="Vaghefi N."/>
            <person name="Wilken P.M."/>
            <person name="An Z."/>
            <person name="de Beer Z.W."/>
            <person name="De Vos L."/>
            <person name="Chen L."/>
            <person name="Duong T.A."/>
            <person name="Gao Y."/>
            <person name="Hammerbacher A."/>
            <person name="Kikkert J.R."/>
            <person name="Li Y."/>
            <person name="Li H."/>
            <person name="Li K."/>
            <person name="Li Q."/>
            <person name="Liu X."/>
            <person name="Ma X."/>
            <person name="Naidoo K."/>
            <person name="Pethybridge S.J."/>
            <person name="Sun J."/>
            <person name="Steenkamp E.T."/>
            <person name="van der Nest M.A."/>
            <person name="van Wyk S."/>
            <person name="Wingfield M.J."/>
            <person name="Xiong C."/>
            <person name="Yue Q."/>
            <person name="Zhang X."/>
        </authorList>
    </citation>
    <scope>NUCLEOTIDE SEQUENCE [LARGE SCALE GENOMIC DNA]</scope>
    <source>
        <strain evidence="3 4">BP 5553</strain>
    </source>
</reference>
<dbReference type="Proteomes" id="UP000254866">
    <property type="component" value="Unassembled WGS sequence"/>
</dbReference>
<evidence type="ECO:0000313" key="4">
    <source>
        <dbReference type="Proteomes" id="UP000254866"/>
    </source>
</evidence>
<protein>
    <recommendedName>
        <fullName evidence="2">Asteroid domain-containing protein</fullName>
    </recommendedName>
</protein>
<dbReference type="PANTHER" id="PTHR15665:SF1">
    <property type="entry name" value="PROTEIN ASTEROID HOMOLOG 1"/>
    <property type="match status" value="1"/>
</dbReference>
<comment type="caution">
    <text evidence="3">The sequence shown here is derived from an EMBL/GenBank/DDBJ whole genome shotgun (WGS) entry which is preliminary data.</text>
</comment>
<accession>A0A370TBS6</accession>